<evidence type="ECO:0000259" key="12">
    <source>
        <dbReference type="Pfam" id="PF08263"/>
    </source>
</evidence>
<feature type="domain" description="Leucine-rich repeat-containing N-terminal plant-type" evidence="12">
    <location>
        <begin position="46"/>
        <end position="82"/>
    </location>
</feature>
<evidence type="ECO:0000256" key="2">
    <source>
        <dbReference type="ARBA" id="ARBA00004196"/>
    </source>
</evidence>
<evidence type="ECO:0000256" key="11">
    <source>
        <dbReference type="SAM" id="SignalP"/>
    </source>
</evidence>
<keyword evidence="8" id="KW-0472">Membrane</keyword>
<evidence type="ECO:0000256" key="4">
    <source>
        <dbReference type="ARBA" id="ARBA00022692"/>
    </source>
</evidence>
<evidence type="ECO:0000256" key="9">
    <source>
        <dbReference type="ARBA" id="ARBA00023180"/>
    </source>
</evidence>
<dbReference type="AlphaFoldDB" id="A0A6V7QJ07"/>
<dbReference type="SUPFAM" id="SSF52058">
    <property type="entry name" value="L domain-like"/>
    <property type="match status" value="1"/>
</dbReference>
<dbReference type="Pfam" id="PF08263">
    <property type="entry name" value="LRRNT_2"/>
    <property type="match status" value="1"/>
</dbReference>
<dbReference type="InterPro" id="IPR051848">
    <property type="entry name" value="PGIP"/>
</dbReference>
<keyword evidence="9" id="KW-0325">Glycoprotein</keyword>
<dbReference type="PANTHER" id="PTHR48059:SF30">
    <property type="entry name" value="OS06G0587000 PROTEIN"/>
    <property type="match status" value="1"/>
</dbReference>
<dbReference type="Gene3D" id="3.80.10.10">
    <property type="entry name" value="Ribonuclease Inhibitor"/>
    <property type="match status" value="1"/>
</dbReference>
<protein>
    <recommendedName>
        <fullName evidence="12">Leucine-rich repeat-containing N-terminal plant-type domain-containing protein</fullName>
    </recommendedName>
</protein>
<dbReference type="PANTHER" id="PTHR48059">
    <property type="entry name" value="POLYGALACTURONASE INHIBITOR 1"/>
    <property type="match status" value="1"/>
</dbReference>
<evidence type="ECO:0000256" key="10">
    <source>
        <dbReference type="ARBA" id="ARBA00038043"/>
    </source>
</evidence>
<evidence type="ECO:0000256" key="7">
    <source>
        <dbReference type="ARBA" id="ARBA00022989"/>
    </source>
</evidence>
<dbReference type="EMBL" id="LR862136">
    <property type="protein sequence ID" value="CAD1843093.1"/>
    <property type="molecule type" value="Genomic_DNA"/>
</dbReference>
<proteinExistence type="inferred from homology"/>
<evidence type="ECO:0000313" key="13">
    <source>
        <dbReference type="EMBL" id="CAD1843093.1"/>
    </source>
</evidence>
<evidence type="ECO:0000256" key="3">
    <source>
        <dbReference type="ARBA" id="ARBA00022614"/>
    </source>
</evidence>
<sequence>MALPYLLRISLLQSFSLILLATLSSLNSRSSVVGAVSAVTQYSTADCLALLTVKSQLSDPLGALSSWSNKSLHCCEWHGVTCGMRHPNRVTSLDLDSYGIIGSISPYIANLTFLRRIHLPNNQLHGHIPRELGHLSRLRYLNLSMNSLEGELPSTLSHCSLLQTISLRDNKLHGPIPSNLSHCLNLEIFDRRFTSVVFPFTLEYLGLSTNKLSGGIPSSLGITHPLFSLPC</sequence>
<organism evidence="13">
    <name type="scientific">Ananas comosus var. bracteatus</name>
    <name type="common">red pineapple</name>
    <dbReference type="NCBI Taxonomy" id="296719"/>
    <lineage>
        <taxon>Eukaryota</taxon>
        <taxon>Viridiplantae</taxon>
        <taxon>Streptophyta</taxon>
        <taxon>Embryophyta</taxon>
        <taxon>Tracheophyta</taxon>
        <taxon>Spermatophyta</taxon>
        <taxon>Magnoliopsida</taxon>
        <taxon>Liliopsida</taxon>
        <taxon>Poales</taxon>
        <taxon>Bromeliaceae</taxon>
        <taxon>Bromelioideae</taxon>
        <taxon>Ananas</taxon>
    </lineage>
</organism>
<keyword evidence="4" id="KW-0812">Transmembrane</keyword>
<reference evidence="13" key="1">
    <citation type="submission" date="2020-07" db="EMBL/GenBank/DDBJ databases">
        <authorList>
            <person name="Lin J."/>
        </authorList>
    </citation>
    <scope>NUCLEOTIDE SEQUENCE</scope>
</reference>
<dbReference type="Pfam" id="PF00560">
    <property type="entry name" value="LRR_1"/>
    <property type="match status" value="4"/>
</dbReference>
<keyword evidence="7" id="KW-1133">Transmembrane helix</keyword>
<comment type="similarity">
    <text evidence="10">Belongs to the polygalacturonase-inhibiting protein family.</text>
</comment>
<name>A0A6V7QJ07_ANACO</name>
<evidence type="ECO:0000256" key="1">
    <source>
        <dbReference type="ARBA" id="ARBA00004167"/>
    </source>
</evidence>
<evidence type="ECO:0000256" key="6">
    <source>
        <dbReference type="ARBA" id="ARBA00022737"/>
    </source>
</evidence>
<keyword evidence="5 11" id="KW-0732">Signal</keyword>
<feature type="signal peptide" evidence="11">
    <location>
        <begin position="1"/>
        <end position="28"/>
    </location>
</feature>
<evidence type="ECO:0000256" key="8">
    <source>
        <dbReference type="ARBA" id="ARBA00023136"/>
    </source>
</evidence>
<gene>
    <name evidence="13" type="ORF">CB5_LOCUS26304</name>
</gene>
<comment type="subcellular location">
    <subcellularLocation>
        <location evidence="2">Cell envelope</location>
    </subcellularLocation>
    <subcellularLocation>
        <location evidence="1">Membrane</location>
        <topology evidence="1">Single-pass membrane protein</topology>
    </subcellularLocation>
</comment>
<dbReference type="FunFam" id="3.80.10.10:FF:000275">
    <property type="entry name" value="Leucine-rich repeat receptor-like protein kinase"/>
    <property type="match status" value="1"/>
</dbReference>
<dbReference type="InterPro" id="IPR001611">
    <property type="entry name" value="Leu-rich_rpt"/>
</dbReference>
<dbReference type="InterPro" id="IPR013210">
    <property type="entry name" value="LRR_N_plant-typ"/>
</dbReference>
<keyword evidence="6" id="KW-0677">Repeat</keyword>
<evidence type="ECO:0000256" key="5">
    <source>
        <dbReference type="ARBA" id="ARBA00022729"/>
    </source>
</evidence>
<dbReference type="GO" id="GO:0016020">
    <property type="term" value="C:membrane"/>
    <property type="evidence" value="ECO:0007669"/>
    <property type="project" value="UniProtKB-SubCell"/>
</dbReference>
<keyword evidence="3" id="KW-0433">Leucine-rich repeat</keyword>
<dbReference type="InterPro" id="IPR032675">
    <property type="entry name" value="LRR_dom_sf"/>
</dbReference>
<feature type="chain" id="PRO_5028376156" description="Leucine-rich repeat-containing N-terminal plant-type domain-containing protein" evidence="11">
    <location>
        <begin position="29"/>
        <end position="231"/>
    </location>
</feature>
<accession>A0A6V7QJ07</accession>